<comment type="similarity">
    <text evidence="1">Belongs to the thioesterase family.</text>
</comment>
<dbReference type="PANTHER" id="PTHR11487">
    <property type="entry name" value="THIOESTERASE"/>
    <property type="match status" value="1"/>
</dbReference>
<sequence length="273" mass="30147">MHASTGSDGSWIRPLRSSARRGQVHLVCFPFAGGSAGYFRSLANSLEPDVSVLGVQYPGRQDRRHEPLIEDIGRLADEICEELIPWGKEPLAFFGHSMGSVVAFEVARRLQRDNRRTPLALLASGRRAPSCHRAEDFHAADDESIIADLRSLGGTDPALLDDDEMRRMILPVVRADYRAVETYRAPTTETRLNVPIMAMTGDRDPSVSLEEARAWRGHAAGSFELKVLTGGHFFIHEHVAEIADCVRRVLLGLGSERTRPLRPEGGAGHGRRP</sequence>
<keyword evidence="5" id="KW-1185">Reference proteome</keyword>
<dbReference type="PANTHER" id="PTHR11487:SF0">
    <property type="entry name" value="S-ACYL FATTY ACID SYNTHASE THIOESTERASE, MEDIUM CHAIN"/>
    <property type="match status" value="1"/>
</dbReference>
<feature type="domain" description="Thioesterase TesA-like" evidence="3">
    <location>
        <begin position="27"/>
        <end position="250"/>
    </location>
</feature>
<organism evidence="4 5">
    <name type="scientific">Streptomyces pyxinicus</name>
    <dbReference type="NCBI Taxonomy" id="2970331"/>
    <lineage>
        <taxon>Bacteria</taxon>
        <taxon>Bacillati</taxon>
        <taxon>Actinomycetota</taxon>
        <taxon>Actinomycetes</taxon>
        <taxon>Kitasatosporales</taxon>
        <taxon>Streptomycetaceae</taxon>
        <taxon>Streptomyces</taxon>
    </lineage>
</organism>
<comment type="caution">
    <text evidence="4">The sequence shown here is derived from an EMBL/GenBank/DDBJ whole genome shotgun (WGS) entry which is preliminary data.</text>
</comment>
<dbReference type="Pfam" id="PF00975">
    <property type="entry name" value="Thioesterase"/>
    <property type="match status" value="1"/>
</dbReference>
<dbReference type="GO" id="GO:0016787">
    <property type="term" value="F:hydrolase activity"/>
    <property type="evidence" value="ECO:0007669"/>
    <property type="project" value="UniProtKB-KW"/>
</dbReference>
<dbReference type="InterPro" id="IPR012223">
    <property type="entry name" value="TEII"/>
</dbReference>
<dbReference type="InterPro" id="IPR020802">
    <property type="entry name" value="TesA-like"/>
</dbReference>
<reference evidence="4 5" key="1">
    <citation type="submission" date="2022-08" db="EMBL/GenBank/DDBJ databases">
        <authorList>
            <person name="Somphong A."/>
            <person name="Phongsopitanun W."/>
        </authorList>
    </citation>
    <scope>NUCLEOTIDE SEQUENCE [LARGE SCALE GENOMIC DNA]</scope>
    <source>
        <strain evidence="4 5">LP11</strain>
    </source>
</reference>
<accession>A0ABT2BAP1</accession>
<dbReference type="SMART" id="SM00824">
    <property type="entry name" value="PKS_TE"/>
    <property type="match status" value="1"/>
</dbReference>
<evidence type="ECO:0000256" key="2">
    <source>
        <dbReference type="ARBA" id="ARBA00022801"/>
    </source>
</evidence>
<dbReference type="Gene3D" id="3.40.50.1820">
    <property type="entry name" value="alpha/beta hydrolase"/>
    <property type="match status" value="1"/>
</dbReference>
<proteinExistence type="inferred from homology"/>
<evidence type="ECO:0000259" key="3">
    <source>
        <dbReference type="SMART" id="SM00824"/>
    </source>
</evidence>
<evidence type="ECO:0000256" key="1">
    <source>
        <dbReference type="ARBA" id="ARBA00007169"/>
    </source>
</evidence>
<name>A0ABT2BAP1_9ACTN</name>
<dbReference type="InterPro" id="IPR029058">
    <property type="entry name" value="AB_hydrolase_fold"/>
</dbReference>
<evidence type="ECO:0000313" key="5">
    <source>
        <dbReference type="Proteomes" id="UP001205612"/>
    </source>
</evidence>
<dbReference type="EMBL" id="JANUGP010000034">
    <property type="protein sequence ID" value="MCS0605577.1"/>
    <property type="molecule type" value="Genomic_DNA"/>
</dbReference>
<dbReference type="Proteomes" id="UP001205612">
    <property type="component" value="Unassembled WGS sequence"/>
</dbReference>
<dbReference type="InterPro" id="IPR001031">
    <property type="entry name" value="Thioesterase"/>
</dbReference>
<evidence type="ECO:0000313" key="4">
    <source>
        <dbReference type="EMBL" id="MCS0605577.1"/>
    </source>
</evidence>
<keyword evidence="2 4" id="KW-0378">Hydrolase</keyword>
<dbReference type="RefSeq" id="WP_258782813.1">
    <property type="nucleotide sequence ID" value="NZ_JANUGP010000034.1"/>
</dbReference>
<dbReference type="SUPFAM" id="SSF53474">
    <property type="entry name" value="alpha/beta-Hydrolases"/>
    <property type="match status" value="1"/>
</dbReference>
<gene>
    <name evidence="4" type="ORF">NX794_30880</name>
</gene>
<protein>
    <submittedName>
        <fullName evidence="4">Alpha/beta fold hydrolase</fullName>
    </submittedName>
</protein>